<reference evidence="2" key="1">
    <citation type="journal article" date="2023" name="Mol. Phylogenet. Evol.">
        <title>Genome-scale phylogeny and comparative genomics of the fungal order Sordariales.</title>
        <authorList>
            <person name="Hensen N."/>
            <person name="Bonometti L."/>
            <person name="Westerberg I."/>
            <person name="Brannstrom I.O."/>
            <person name="Guillou S."/>
            <person name="Cros-Aarteil S."/>
            <person name="Calhoun S."/>
            <person name="Haridas S."/>
            <person name="Kuo A."/>
            <person name="Mondo S."/>
            <person name="Pangilinan J."/>
            <person name="Riley R."/>
            <person name="LaButti K."/>
            <person name="Andreopoulos B."/>
            <person name="Lipzen A."/>
            <person name="Chen C."/>
            <person name="Yan M."/>
            <person name="Daum C."/>
            <person name="Ng V."/>
            <person name="Clum A."/>
            <person name="Steindorff A."/>
            <person name="Ohm R.A."/>
            <person name="Martin F."/>
            <person name="Silar P."/>
            <person name="Natvig D.O."/>
            <person name="Lalanne C."/>
            <person name="Gautier V."/>
            <person name="Ament-Velasquez S.L."/>
            <person name="Kruys A."/>
            <person name="Hutchinson M.I."/>
            <person name="Powell A.J."/>
            <person name="Barry K."/>
            <person name="Miller A.N."/>
            <person name="Grigoriev I.V."/>
            <person name="Debuchy R."/>
            <person name="Gladieux P."/>
            <person name="Hiltunen Thoren M."/>
            <person name="Johannesson H."/>
        </authorList>
    </citation>
    <scope>NUCLEOTIDE SEQUENCE</scope>
    <source>
        <strain evidence="2">PSN309</strain>
    </source>
</reference>
<accession>A0AAN7AER4</accession>
<keyword evidence="3" id="KW-1185">Reference proteome</keyword>
<gene>
    <name evidence="2" type="ORF">QBC35DRAFT_77930</name>
</gene>
<dbReference type="Pfam" id="PF06985">
    <property type="entry name" value="HET"/>
    <property type="match status" value="1"/>
</dbReference>
<organism evidence="2 3">
    <name type="scientific">Podospora australis</name>
    <dbReference type="NCBI Taxonomy" id="1536484"/>
    <lineage>
        <taxon>Eukaryota</taxon>
        <taxon>Fungi</taxon>
        <taxon>Dikarya</taxon>
        <taxon>Ascomycota</taxon>
        <taxon>Pezizomycotina</taxon>
        <taxon>Sordariomycetes</taxon>
        <taxon>Sordariomycetidae</taxon>
        <taxon>Sordariales</taxon>
        <taxon>Podosporaceae</taxon>
        <taxon>Podospora</taxon>
    </lineage>
</organism>
<dbReference type="InterPro" id="IPR010730">
    <property type="entry name" value="HET"/>
</dbReference>
<reference evidence="2" key="2">
    <citation type="submission" date="2023-05" db="EMBL/GenBank/DDBJ databases">
        <authorList>
            <consortium name="Lawrence Berkeley National Laboratory"/>
            <person name="Steindorff A."/>
            <person name="Hensen N."/>
            <person name="Bonometti L."/>
            <person name="Westerberg I."/>
            <person name="Brannstrom I.O."/>
            <person name="Guillou S."/>
            <person name="Cros-Aarteil S."/>
            <person name="Calhoun S."/>
            <person name="Haridas S."/>
            <person name="Kuo A."/>
            <person name="Mondo S."/>
            <person name="Pangilinan J."/>
            <person name="Riley R."/>
            <person name="Labutti K."/>
            <person name="Andreopoulos B."/>
            <person name="Lipzen A."/>
            <person name="Chen C."/>
            <person name="Yanf M."/>
            <person name="Daum C."/>
            <person name="Ng V."/>
            <person name="Clum A."/>
            <person name="Ohm R."/>
            <person name="Martin F."/>
            <person name="Silar P."/>
            <person name="Natvig D."/>
            <person name="Lalanne C."/>
            <person name="Gautier V."/>
            <person name="Ament-Velasquez S.L."/>
            <person name="Kruys A."/>
            <person name="Hutchinson M.I."/>
            <person name="Powell A.J."/>
            <person name="Barry K."/>
            <person name="Miller A.N."/>
            <person name="Grigoriev I.V."/>
            <person name="Debuchy R."/>
            <person name="Gladieux P."/>
            <person name="Thoren M.H."/>
            <person name="Johannesson H."/>
        </authorList>
    </citation>
    <scope>NUCLEOTIDE SEQUENCE</scope>
    <source>
        <strain evidence="2">PSN309</strain>
    </source>
</reference>
<dbReference type="Pfam" id="PF26639">
    <property type="entry name" value="Het-6_barrel"/>
    <property type="match status" value="1"/>
</dbReference>
<dbReference type="AlphaFoldDB" id="A0AAN7AER4"/>
<evidence type="ECO:0000313" key="3">
    <source>
        <dbReference type="Proteomes" id="UP001302126"/>
    </source>
</evidence>
<dbReference type="PANTHER" id="PTHR24148">
    <property type="entry name" value="ANKYRIN REPEAT DOMAIN-CONTAINING PROTEIN 39 HOMOLOG-RELATED"/>
    <property type="match status" value="1"/>
</dbReference>
<dbReference type="InterPro" id="IPR052895">
    <property type="entry name" value="HetReg/Transcr_Mod"/>
</dbReference>
<protein>
    <submittedName>
        <fullName evidence="2">Heterokaryon incompatibility protein-domain-containing protein</fullName>
    </submittedName>
</protein>
<dbReference type="EMBL" id="MU864516">
    <property type="protein sequence ID" value="KAK4183909.1"/>
    <property type="molecule type" value="Genomic_DNA"/>
</dbReference>
<name>A0AAN7AER4_9PEZI</name>
<proteinExistence type="predicted"/>
<sequence>MTPCCYERLDTTQSQIRLLDLMPASGADETLEIHLHHRPLDAAGDYTCLSYAWGDPEPVRSVRLNGRHFNVRDNLFAALLRLRDLDKPRRLWIDAICINQDDVKERESQVLLMQDIYSNATDVIAWIGEDNGEHDARAVAFVQTIRALCPDIGGIAINPGTITWIEKVTPWGLVGSLWLDFTALIERPWFSRIWIVQEVVMGKSVKVWCGHHQLDWMDLFHCALFVNEHARVISAFAAPACLKDHDPEKLRFWQSSNPMGRLIAGIQNIRSIGYLVSRQMLHRMMTDLIMPVFERQEMKERLLGRETGRLWGEIYDDRFNIDIFHSSEGEADVTLIARIAPTDGPHGIDALGAEITDDETKRKRRWPRRVHAVVGDFLPIYSTPPTWQDYQIESGWSLYELISRFRRFSATDPRDKVYALIGVAIKAERTMETPPLISYDPEVQVFDVIWKVLDAVLQQRHALRFLRDACGIERPHGLPSWMPLWYEDSKAFDRRTSPFSALEDFQRRPHCVYTACGKSGAITRMVEGENLLQVGVFLAAEIHDISDVFDREDSSGSRLRWAEMLGLQKVEKMNQILSALVVVKAITEEDSRDRLLKYQREQGPGTMELYQRFFGTLMASTSDAGSQALCQPPADSDTAMIADMMVNGSTDRHFSHPSQSHIEQRIAEVCQGRRLFMWREQEGKVQNYGLCPSNAQQGDLVAMFLGSGVLHVIRPTSADLMGSVRYSLVGEAYVHNWMNGQLLDKMQTSEPGGIIAHFVSLE</sequence>
<feature type="domain" description="Heterokaryon incompatibility" evidence="1">
    <location>
        <begin position="46"/>
        <end position="198"/>
    </location>
</feature>
<dbReference type="Proteomes" id="UP001302126">
    <property type="component" value="Unassembled WGS sequence"/>
</dbReference>
<evidence type="ECO:0000313" key="2">
    <source>
        <dbReference type="EMBL" id="KAK4183909.1"/>
    </source>
</evidence>
<dbReference type="PANTHER" id="PTHR24148:SF64">
    <property type="entry name" value="HETEROKARYON INCOMPATIBILITY DOMAIN-CONTAINING PROTEIN"/>
    <property type="match status" value="1"/>
</dbReference>
<evidence type="ECO:0000259" key="1">
    <source>
        <dbReference type="Pfam" id="PF06985"/>
    </source>
</evidence>
<comment type="caution">
    <text evidence="2">The sequence shown here is derived from an EMBL/GenBank/DDBJ whole genome shotgun (WGS) entry which is preliminary data.</text>
</comment>